<protein>
    <submittedName>
        <fullName evidence="6">Uncharacterized protein</fullName>
    </submittedName>
</protein>
<dbReference type="AlphaFoldDB" id="A0AAJ5Z921"/>
<dbReference type="Pfam" id="PF00400">
    <property type="entry name" value="WD40"/>
    <property type="match status" value="2"/>
</dbReference>
<evidence type="ECO:0000256" key="1">
    <source>
        <dbReference type="ARBA" id="ARBA00022574"/>
    </source>
</evidence>
<organism evidence="6 7">
    <name type="scientific">Malassezia arunalokei</name>
    <dbReference type="NCBI Taxonomy" id="1514897"/>
    <lineage>
        <taxon>Eukaryota</taxon>
        <taxon>Fungi</taxon>
        <taxon>Dikarya</taxon>
        <taxon>Basidiomycota</taxon>
        <taxon>Ustilaginomycotina</taxon>
        <taxon>Malasseziomycetes</taxon>
        <taxon>Malasseziales</taxon>
        <taxon>Malasseziaceae</taxon>
        <taxon>Malassezia</taxon>
    </lineage>
</organism>
<accession>A0AAJ5Z921</accession>
<evidence type="ECO:0000256" key="2">
    <source>
        <dbReference type="ARBA" id="ARBA00022737"/>
    </source>
</evidence>
<evidence type="ECO:0000256" key="3">
    <source>
        <dbReference type="ARBA" id="ARBA00022942"/>
    </source>
</evidence>
<comment type="similarity">
    <text evidence="4">Belongs to the WD repeat PAAF1/RPN14 family.</text>
</comment>
<keyword evidence="1 5" id="KW-0853">WD repeat</keyword>
<dbReference type="GO" id="GO:0000502">
    <property type="term" value="C:proteasome complex"/>
    <property type="evidence" value="ECO:0007669"/>
    <property type="project" value="UniProtKB-KW"/>
</dbReference>
<evidence type="ECO:0000256" key="5">
    <source>
        <dbReference type="PROSITE-ProRule" id="PRU00221"/>
    </source>
</evidence>
<keyword evidence="7" id="KW-1185">Reference proteome</keyword>
<gene>
    <name evidence="6" type="ORF">MARU1_003521</name>
</gene>
<dbReference type="SMART" id="SM00320">
    <property type="entry name" value="WD40"/>
    <property type="match status" value="2"/>
</dbReference>
<dbReference type="PROSITE" id="PS50082">
    <property type="entry name" value="WD_REPEATS_2"/>
    <property type="match status" value="1"/>
</dbReference>
<evidence type="ECO:0000256" key="4">
    <source>
        <dbReference type="ARBA" id="ARBA00038321"/>
    </source>
</evidence>
<dbReference type="Gene3D" id="2.130.10.10">
    <property type="entry name" value="YVTN repeat-like/Quinoprotein amine dehydrogenase"/>
    <property type="match status" value="1"/>
</dbReference>
<feature type="repeat" description="WD" evidence="5">
    <location>
        <begin position="191"/>
        <end position="224"/>
    </location>
</feature>
<evidence type="ECO:0000313" key="7">
    <source>
        <dbReference type="Proteomes" id="UP001217582"/>
    </source>
</evidence>
<dbReference type="InterPro" id="IPR001680">
    <property type="entry name" value="WD40_rpt"/>
</dbReference>
<dbReference type="SUPFAM" id="SSF50978">
    <property type="entry name" value="WD40 repeat-like"/>
    <property type="match status" value="1"/>
</dbReference>
<dbReference type="InterPro" id="IPR036322">
    <property type="entry name" value="WD40_repeat_dom_sf"/>
</dbReference>
<reference evidence="6 7" key="1">
    <citation type="submission" date="2023-03" db="EMBL/GenBank/DDBJ databases">
        <title>Mating type loci evolution in Malassezia.</title>
        <authorList>
            <person name="Coelho M.A."/>
        </authorList>
    </citation>
    <scope>NUCLEOTIDE SEQUENCE [LARGE SCALE GENOMIC DNA]</scope>
    <source>
        <strain evidence="6 7">CBS 13387</strain>
    </source>
</reference>
<dbReference type="PANTHER" id="PTHR19857:SF19">
    <property type="entry name" value="26S PROTEASOME REGULATORY SUBUNIT RPN14"/>
    <property type="match status" value="1"/>
</dbReference>
<dbReference type="PROSITE" id="PS50294">
    <property type="entry name" value="WD_REPEATS_REGION"/>
    <property type="match status" value="1"/>
</dbReference>
<dbReference type="PANTHER" id="PTHR19857">
    <property type="entry name" value="MITOCHONDRIAL DIVISION PROTEIN 1-RELATED"/>
    <property type="match status" value="1"/>
</dbReference>
<dbReference type="InterPro" id="IPR015943">
    <property type="entry name" value="WD40/YVTN_repeat-like_dom_sf"/>
</dbReference>
<name>A0AAJ5Z921_9BASI</name>
<dbReference type="PROSITE" id="PS00678">
    <property type="entry name" value="WD_REPEATS_1"/>
    <property type="match status" value="1"/>
</dbReference>
<keyword evidence="3" id="KW-0647">Proteasome</keyword>
<dbReference type="InterPro" id="IPR051179">
    <property type="entry name" value="WD_repeat_multifunction"/>
</dbReference>
<dbReference type="EMBL" id="CP119922">
    <property type="protein sequence ID" value="WFD17466.1"/>
    <property type="molecule type" value="Genomic_DNA"/>
</dbReference>
<keyword evidence="2" id="KW-0677">Repeat</keyword>
<proteinExistence type="inferred from homology"/>
<evidence type="ECO:0000313" key="6">
    <source>
        <dbReference type="EMBL" id="WFD17466.1"/>
    </source>
</evidence>
<dbReference type="InterPro" id="IPR019775">
    <property type="entry name" value="WD40_repeat_CS"/>
</dbReference>
<sequence length="412" mass="43766">MSVVRGVPWISVPASLREVVHDIEHASPGTWEDVSVSWNGVDECRSSKHAVWRVSNEGHAPQVTSLAPSTLPVRGPHPLRVDMEESPPMLLHLADQMGTLPAAWGRGPNVMALSACVGGVQRYAVGGADGVLYTGTWSHEPFGGEYVTCEGHASDVTSVRFFPSAQVVLSTSVDMRARIVSALDGTCPRVLEGHTRAVNDSAIFGRGREVATGSSDGTVRVWDVGHHVTQSRWDVQDGVNALAVLGAAASAPDARQGLLVAGTDGGRLCGWDTRSVPQAAWSARVPAHPWCKDLAHICALDADGTRVLLGTSNGISALYDVRQPSTPLDAWHRNTASVMSVELAGDAAKVSTSDGLPYSWHAPTGQVHEYAGWDADVTSSICTDAWGRTIVLGARGMWATYGYHGYQGHDPC</sequence>
<dbReference type="Proteomes" id="UP001217582">
    <property type="component" value="Chromosome 7"/>
</dbReference>